<gene>
    <name evidence="1" type="ORF">ACJHVH_08540</name>
</gene>
<keyword evidence="2" id="KW-1185">Reference proteome</keyword>
<evidence type="ECO:0000313" key="2">
    <source>
        <dbReference type="Proteomes" id="UP001624684"/>
    </source>
</evidence>
<accession>A0ABW8UD76</accession>
<reference evidence="1 2" key="1">
    <citation type="submission" date="2024-11" db="EMBL/GenBank/DDBJ databases">
        <title>First Report of Moraxella oculi in Brazil in an Infectious Bovine Keratoconjunctivitis Outbreak.</title>
        <authorList>
            <person name="Carvalho C.V."/>
            <person name="Domingues R."/>
            <person name="Coutinho C."/>
            <person name="Honorio N.T.B.S."/>
            <person name="Faza D.R.L.R."/>
            <person name="Carvalho W.A."/>
            <person name="Machado A.B.F."/>
            <person name="Martins M.F."/>
            <person name="Gaspar E.B."/>
        </authorList>
    </citation>
    <scope>NUCLEOTIDE SEQUENCE [LARGE SCALE GENOMIC DNA]</scope>
    <source>
        <strain evidence="1 2">2117LE</strain>
    </source>
</reference>
<sequence length="172" mass="19185">MSDSKKINFVDDLHLKHHAPNHLASTLEKQAAAGATLPSHLTQRIAHLKSCTNLLQQALKPLLPAEMLTDCQVAHIDQQRLTISLSSATAANHLRYLSASCLQSLRNQDEQFRHLQVLDIIVSPKPTQSEHRQTSPKRTLSENTKQIITQTATTVITHERLKQALLALVNDE</sequence>
<comment type="caution">
    <text evidence="1">The sequence shown here is derived from an EMBL/GenBank/DDBJ whole genome shotgun (WGS) entry which is preliminary data.</text>
</comment>
<dbReference type="Pfam" id="PF05258">
    <property type="entry name" value="DciA"/>
    <property type="match status" value="1"/>
</dbReference>
<dbReference type="InterPro" id="IPR007922">
    <property type="entry name" value="DciA-like"/>
</dbReference>
<protein>
    <submittedName>
        <fullName evidence="1">DciA family protein</fullName>
    </submittedName>
</protein>
<dbReference type="EMBL" id="JBJJXE010000018">
    <property type="protein sequence ID" value="MFL1733026.1"/>
    <property type="molecule type" value="Genomic_DNA"/>
</dbReference>
<name>A0ABW8UD76_9GAMM</name>
<proteinExistence type="predicted"/>
<evidence type="ECO:0000313" key="1">
    <source>
        <dbReference type="EMBL" id="MFL1733026.1"/>
    </source>
</evidence>
<dbReference type="RefSeq" id="WP_249098207.1">
    <property type="nucleotide sequence ID" value="NZ_JAMBAQ010000002.1"/>
</dbReference>
<dbReference type="Proteomes" id="UP001624684">
    <property type="component" value="Unassembled WGS sequence"/>
</dbReference>
<organism evidence="1 2">
    <name type="scientific">Moraxella oculi</name>
    <dbReference type="NCBI Taxonomy" id="2940516"/>
    <lineage>
        <taxon>Bacteria</taxon>
        <taxon>Pseudomonadati</taxon>
        <taxon>Pseudomonadota</taxon>
        <taxon>Gammaproteobacteria</taxon>
        <taxon>Moraxellales</taxon>
        <taxon>Moraxellaceae</taxon>
        <taxon>Moraxella</taxon>
    </lineage>
</organism>